<evidence type="ECO:0000259" key="16">
    <source>
        <dbReference type="Pfam" id="PF02887"/>
    </source>
</evidence>
<comment type="cofactor">
    <cofactor evidence="1">
        <name>K(+)</name>
        <dbReference type="ChEBI" id="CHEBI:29103"/>
    </cofactor>
</comment>
<feature type="domain" description="Pyruvate kinase barrel" evidence="15">
    <location>
        <begin position="3"/>
        <end position="321"/>
    </location>
</feature>
<dbReference type="InterPro" id="IPR001697">
    <property type="entry name" value="Pyr_Knase"/>
</dbReference>
<dbReference type="Gene3D" id="2.40.33.10">
    <property type="entry name" value="PK beta-barrel domain-like"/>
    <property type="match status" value="1"/>
</dbReference>
<dbReference type="NCBIfam" id="TIGR01064">
    <property type="entry name" value="pyruv_kin"/>
    <property type="match status" value="1"/>
</dbReference>
<dbReference type="EMBL" id="JAXBLV010000189">
    <property type="protein sequence ID" value="MDY3561172.1"/>
    <property type="molecule type" value="Genomic_DNA"/>
</dbReference>
<dbReference type="Gene3D" id="3.20.20.60">
    <property type="entry name" value="Phosphoenolpyruvate-binding domains"/>
    <property type="match status" value="1"/>
</dbReference>
<evidence type="ECO:0000256" key="8">
    <source>
        <dbReference type="ARBA" id="ARBA00022777"/>
    </source>
</evidence>
<name>A0ABU5F0R3_9BACT</name>
<evidence type="ECO:0000256" key="12">
    <source>
        <dbReference type="ARBA" id="ARBA00023317"/>
    </source>
</evidence>
<dbReference type="SUPFAM" id="SSF51621">
    <property type="entry name" value="Phosphoenolpyruvate/pyruvate domain"/>
    <property type="match status" value="1"/>
</dbReference>
<keyword evidence="6" id="KW-0479">Metal-binding</keyword>
<comment type="pathway">
    <text evidence="2 14">Carbohydrate degradation; glycolysis; pyruvate from D-glyceraldehyde 3-phosphate: step 5/5.</text>
</comment>
<dbReference type="GO" id="GO:0016301">
    <property type="term" value="F:kinase activity"/>
    <property type="evidence" value="ECO:0007669"/>
    <property type="project" value="UniProtKB-KW"/>
</dbReference>
<evidence type="ECO:0000256" key="13">
    <source>
        <dbReference type="NCBIfam" id="TIGR01064"/>
    </source>
</evidence>
<dbReference type="PRINTS" id="PR01050">
    <property type="entry name" value="PYRUVTKNASE"/>
</dbReference>
<accession>A0ABU5F0R3</accession>
<dbReference type="InterPro" id="IPR011037">
    <property type="entry name" value="Pyrv_Knase-like_insert_dom_sf"/>
</dbReference>
<dbReference type="InterPro" id="IPR015793">
    <property type="entry name" value="Pyrv_Knase_brl"/>
</dbReference>
<evidence type="ECO:0000256" key="10">
    <source>
        <dbReference type="ARBA" id="ARBA00022842"/>
    </source>
</evidence>
<keyword evidence="10 14" id="KW-0460">Magnesium</keyword>
<evidence type="ECO:0000256" key="6">
    <source>
        <dbReference type="ARBA" id="ARBA00022723"/>
    </source>
</evidence>
<protein>
    <recommendedName>
        <fullName evidence="4 13">Pyruvate kinase</fullName>
        <ecNumber evidence="4 13">2.7.1.40</ecNumber>
    </recommendedName>
</protein>
<evidence type="ECO:0000313" key="17">
    <source>
        <dbReference type="EMBL" id="MDY3561172.1"/>
    </source>
</evidence>
<keyword evidence="9" id="KW-0067">ATP-binding</keyword>
<dbReference type="InterPro" id="IPR018209">
    <property type="entry name" value="Pyrv_Knase_AS"/>
</dbReference>
<dbReference type="InterPro" id="IPR015806">
    <property type="entry name" value="Pyrv_Knase_insert_dom_sf"/>
</dbReference>
<dbReference type="Pfam" id="PF02887">
    <property type="entry name" value="PK_C"/>
    <property type="match status" value="1"/>
</dbReference>
<dbReference type="SUPFAM" id="SSF50800">
    <property type="entry name" value="PK beta-barrel domain-like"/>
    <property type="match status" value="1"/>
</dbReference>
<evidence type="ECO:0000256" key="9">
    <source>
        <dbReference type="ARBA" id="ARBA00022840"/>
    </source>
</evidence>
<sequence>MSRRTKIVATLGPATDTPEALDAVLRAGVDVARVNFSHGAPEEHIGRVANFRAAAQRVGKFVAVLADLPGPKLRVKLPALRFLNVGDTVHFSLSSVPVEAPDLVITEPEMLADVRPGHRMLLDDGRLQLTAGETSAGRVQARVTVGGPLHPNKGLNLPDTPLTMAALTDRDRAALAVAARAGVDWVAVSFVRDAAAADEVRIACAALGMDVPVLAKIERPEAVRRAGAIIAAFDAIMVARGDLGVELPLEQVPTVQKQLIAEARSAGKPVITATDMLDSMRNNPRPTRAEASDVANAIFDGTDAVMLSGETAVGSYPVEAVSCMDRIAVEAESHFALVRGRGPLVASYTAADEIDDSITLAACALADEVGATAIVTPTLSGRTAKLAARHRPRARVVAVAPTDAVLQRLALVWGIAPVRMTPVEPGGDRMTTAVLDAFRAGTVAPGERVVLLAGHPIAGGPRCPTVRVVRVGEGGAPGEP</sequence>
<organism evidence="17 18">
    <name type="scientific">Gemmata algarum</name>
    <dbReference type="NCBI Taxonomy" id="2975278"/>
    <lineage>
        <taxon>Bacteria</taxon>
        <taxon>Pseudomonadati</taxon>
        <taxon>Planctomycetota</taxon>
        <taxon>Planctomycetia</taxon>
        <taxon>Gemmatales</taxon>
        <taxon>Gemmataceae</taxon>
        <taxon>Gemmata</taxon>
    </lineage>
</organism>
<evidence type="ECO:0000256" key="3">
    <source>
        <dbReference type="ARBA" id="ARBA00008663"/>
    </source>
</evidence>
<keyword evidence="12 17" id="KW-0670">Pyruvate</keyword>
<reference evidence="18" key="1">
    <citation type="journal article" date="2023" name="Mar. Drugs">
        <title>Gemmata algarum, a Novel Planctomycete Isolated from an Algal Mat, Displays Antimicrobial Activity.</title>
        <authorList>
            <person name="Kumar G."/>
            <person name="Kallscheuer N."/>
            <person name="Kashif M."/>
            <person name="Ahamad S."/>
            <person name="Jagadeeshwari U."/>
            <person name="Pannikurungottu S."/>
            <person name="Haufschild T."/>
            <person name="Kabuu M."/>
            <person name="Sasikala C."/>
            <person name="Jogler C."/>
            <person name="Ramana C."/>
        </authorList>
    </citation>
    <scope>NUCLEOTIDE SEQUENCE [LARGE SCALE GENOMIC DNA]</scope>
    <source>
        <strain evidence="18">JC673</strain>
    </source>
</reference>
<comment type="caution">
    <text evidence="17">The sequence shown here is derived from an EMBL/GenBank/DDBJ whole genome shotgun (WGS) entry which is preliminary data.</text>
</comment>
<dbReference type="SUPFAM" id="SSF52935">
    <property type="entry name" value="PK C-terminal domain-like"/>
    <property type="match status" value="1"/>
</dbReference>
<dbReference type="InterPro" id="IPR036918">
    <property type="entry name" value="Pyrv_Knase_C_sf"/>
</dbReference>
<evidence type="ECO:0000256" key="1">
    <source>
        <dbReference type="ARBA" id="ARBA00001958"/>
    </source>
</evidence>
<evidence type="ECO:0000256" key="5">
    <source>
        <dbReference type="ARBA" id="ARBA00022679"/>
    </source>
</evidence>
<dbReference type="NCBIfam" id="NF004978">
    <property type="entry name" value="PRK06354.1"/>
    <property type="match status" value="1"/>
</dbReference>
<evidence type="ECO:0000313" key="18">
    <source>
        <dbReference type="Proteomes" id="UP001272242"/>
    </source>
</evidence>
<comment type="similarity">
    <text evidence="3 14">Belongs to the pyruvate kinase family.</text>
</comment>
<evidence type="ECO:0000259" key="15">
    <source>
        <dbReference type="Pfam" id="PF00224"/>
    </source>
</evidence>
<gene>
    <name evidence="17" type="primary">pyk</name>
    <name evidence="17" type="ORF">R5W23_002433</name>
</gene>
<keyword evidence="7" id="KW-0547">Nucleotide-binding</keyword>
<evidence type="ECO:0000256" key="11">
    <source>
        <dbReference type="ARBA" id="ARBA00023152"/>
    </source>
</evidence>
<evidence type="ECO:0000256" key="2">
    <source>
        <dbReference type="ARBA" id="ARBA00004997"/>
    </source>
</evidence>
<dbReference type="Gene3D" id="3.40.1380.20">
    <property type="entry name" value="Pyruvate kinase, C-terminal domain"/>
    <property type="match status" value="1"/>
</dbReference>
<evidence type="ECO:0000256" key="4">
    <source>
        <dbReference type="ARBA" id="ARBA00012142"/>
    </source>
</evidence>
<dbReference type="Proteomes" id="UP001272242">
    <property type="component" value="Unassembled WGS sequence"/>
</dbReference>
<dbReference type="NCBIfam" id="NF004491">
    <property type="entry name" value="PRK05826.1"/>
    <property type="match status" value="1"/>
</dbReference>
<keyword evidence="11 14" id="KW-0324">Glycolysis</keyword>
<keyword evidence="18" id="KW-1185">Reference proteome</keyword>
<evidence type="ECO:0000256" key="14">
    <source>
        <dbReference type="RuleBase" id="RU000504"/>
    </source>
</evidence>
<dbReference type="RefSeq" id="WP_320687630.1">
    <property type="nucleotide sequence ID" value="NZ_JAXBLV010000189.1"/>
</dbReference>
<dbReference type="Pfam" id="PF00224">
    <property type="entry name" value="PK"/>
    <property type="match status" value="1"/>
</dbReference>
<keyword evidence="5 14" id="KW-0808">Transferase</keyword>
<dbReference type="InterPro" id="IPR015813">
    <property type="entry name" value="Pyrv/PenolPyrv_kinase-like_dom"/>
</dbReference>
<comment type="catalytic activity">
    <reaction evidence="14">
        <text>pyruvate + ATP = phosphoenolpyruvate + ADP + H(+)</text>
        <dbReference type="Rhea" id="RHEA:18157"/>
        <dbReference type="ChEBI" id="CHEBI:15361"/>
        <dbReference type="ChEBI" id="CHEBI:15378"/>
        <dbReference type="ChEBI" id="CHEBI:30616"/>
        <dbReference type="ChEBI" id="CHEBI:58702"/>
        <dbReference type="ChEBI" id="CHEBI:456216"/>
        <dbReference type="EC" id="2.7.1.40"/>
    </reaction>
</comment>
<dbReference type="InterPro" id="IPR015795">
    <property type="entry name" value="Pyrv_Knase_C"/>
</dbReference>
<dbReference type="PANTHER" id="PTHR11817">
    <property type="entry name" value="PYRUVATE KINASE"/>
    <property type="match status" value="1"/>
</dbReference>
<dbReference type="PROSITE" id="PS00110">
    <property type="entry name" value="PYRUVATE_KINASE"/>
    <property type="match status" value="1"/>
</dbReference>
<feature type="domain" description="Pyruvate kinase C-terminal" evidence="16">
    <location>
        <begin position="356"/>
        <end position="458"/>
    </location>
</feature>
<dbReference type="InterPro" id="IPR040442">
    <property type="entry name" value="Pyrv_kinase-like_dom_sf"/>
</dbReference>
<keyword evidence="8 14" id="KW-0418">Kinase</keyword>
<proteinExistence type="inferred from homology"/>
<evidence type="ECO:0000256" key="7">
    <source>
        <dbReference type="ARBA" id="ARBA00022741"/>
    </source>
</evidence>
<dbReference type="GO" id="GO:0004743">
    <property type="term" value="F:pyruvate kinase activity"/>
    <property type="evidence" value="ECO:0007669"/>
    <property type="project" value="UniProtKB-EC"/>
</dbReference>
<dbReference type="EC" id="2.7.1.40" evidence="4 13"/>